<dbReference type="AlphaFoldDB" id="A0A8T2WR89"/>
<organism evidence="2 3">
    <name type="scientific">Populus deltoides</name>
    <name type="common">Eastern poplar</name>
    <name type="synonym">Eastern cottonwood</name>
    <dbReference type="NCBI Taxonomy" id="3696"/>
    <lineage>
        <taxon>Eukaryota</taxon>
        <taxon>Viridiplantae</taxon>
        <taxon>Streptophyta</taxon>
        <taxon>Embryophyta</taxon>
        <taxon>Tracheophyta</taxon>
        <taxon>Spermatophyta</taxon>
        <taxon>Magnoliopsida</taxon>
        <taxon>eudicotyledons</taxon>
        <taxon>Gunneridae</taxon>
        <taxon>Pentapetalae</taxon>
        <taxon>rosids</taxon>
        <taxon>fabids</taxon>
        <taxon>Malpighiales</taxon>
        <taxon>Salicaceae</taxon>
        <taxon>Saliceae</taxon>
        <taxon>Populus</taxon>
    </lineage>
</organism>
<sequence length="50" mass="5056">KLNTGVEDSPTSGMVKIAHVSPSGSSNKVAAVNPVISQPLGNPCPNAERV</sequence>
<dbReference type="Proteomes" id="UP000807159">
    <property type="component" value="Chromosome 17"/>
</dbReference>
<reference evidence="2" key="1">
    <citation type="journal article" date="2021" name="J. Hered.">
        <title>Genome Assembly of Salicaceae Populus deltoides (Eastern Cottonwood) I-69 Based on Nanopore Sequencing and Hi-C Technologies.</title>
        <authorList>
            <person name="Bai S."/>
            <person name="Wu H."/>
            <person name="Zhang J."/>
            <person name="Pan Z."/>
            <person name="Zhao W."/>
            <person name="Li Z."/>
            <person name="Tong C."/>
        </authorList>
    </citation>
    <scope>NUCLEOTIDE SEQUENCE</scope>
    <source>
        <tissue evidence="2">Leaf</tissue>
    </source>
</reference>
<feature type="region of interest" description="Disordered" evidence="1">
    <location>
        <begin position="1"/>
        <end position="28"/>
    </location>
</feature>
<evidence type="ECO:0000313" key="2">
    <source>
        <dbReference type="EMBL" id="KAH8483855.1"/>
    </source>
</evidence>
<keyword evidence="3" id="KW-1185">Reference proteome</keyword>
<feature type="non-terminal residue" evidence="2">
    <location>
        <position position="50"/>
    </location>
</feature>
<comment type="caution">
    <text evidence="2">The sequence shown here is derived from an EMBL/GenBank/DDBJ whole genome shotgun (WGS) entry which is preliminary data.</text>
</comment>
<proteinExistence type="predicted"/>
<evidence type="ECO:0000313" key="3">
    <source>
        <dbReference type="Proteomes" id="UP000807159"/>
    </source>
</evidence>
<dbReference type="EMBL" id="JACEGQ020000017">
    <property type="protein sequence ID" value="KAH8483855.1"/>
    <property type="molecule type" value="Genomic_DNA"/>
</dbReference>
<feature type="non-terminal residue" evidence="2">
    <location>
        <position position="1"/>
    </location>
</feature>
<accession>A0A8T2WR89</accession>
<evidence type="ECO:0000256" key="1">
    <source>
        <dbReference type="SAM" id="MobiDB-lite"/>
    </source>
</evidence>
<gene>
    <name evidence="2" type="ORF">H0E87_028316</name>
</gene>
<name>A0A8T2WR89_POPDE</name>
<protein>
    <submittedName>
        <fullName evidence="2">Uncharacterized protein</fullName>
    </submittedName>
</protein>